<feature type="domain" description="C2H2-type" evidence="14">
    <location>
        <begin position="301"/>
        <end position="328"/>
    </location>
</feature>
<feature type="region of interest" description="Disordered" evidence="13">
    <location>
        <begin position="53"/>
        <end position="82"/>
    </location>
</feature>
<dbReference type="PANTHER" id="PTHR16515">
    <property type="entry name" value="PR DOMAIN ZINC FINGER PROTEIN"/>
    <property type="match status" value="1"/>
</dbReference>
<evidence type="ECO:0000256" key="4">
    <source>
        <dbReference type="ARBA" id="ARBA00022723"/>
    </source>
</evidence>
<dbReference type="Pfam" id="PF13912">
    <property type="entry name" value="zf-C2H2_6"/>
    <property type="match status" value="1"/>
</dbReference>
<dbReference type="SUPFAM" id="SSF57667">
    <property type="entry name" value="beta-beta-alpha zinc fingers"/>
    <property type="match status" value="3"/>
</dbReference>
<dbReference type="GO" id="GO:0003677">
    <property type="term" value="F:DNA binding"/>
    <property type="evidence" value="ECO:0007669"/>
    <property type="project" value="UniProtKB-KW"/>
</dbReference>
<dbReference type="InterPro" id="IPR013087">
    <property type="entry name" value="Znf_C2H2_type"/>
</dbReference>
<feature type="compositionally biased region" description="Polar residues" evidence="13">
    <location>
        <begin position="58"/>
        <end position="71"/>
    </location>
</feature>
<proteinExistence type="inferred from homology"/>
<dbReference type="Proteomes" id="UP000694388">
    <property type="component" value="Unplaced"/>
</dbReference>
<dbReference type="FunFam" id="3.30.160.60:FF:000585">
    <property type="entry name" value="zinc finger protein 784"/>
    <property type="match status" value="1"/>
</dbReference>
<evidence type="ECO:0000256" key="10">
    <source>
        <dbReference type="ARBA" id="ARBA00023163"/>
    </source>
</evidence>
<comment type="function">
    <text evidence="1">May be involved in transcriptional regulation.</text>
</comment>
<feature type="domain" description="C2H2-type" evidence="14">
    <location>
        <begin position="273"/>
        <end position="300"/>
    </location>
</feature>
<keyword evidence="9" id="KW-0238">DNA-binding</keyword>
<keyword evidence="6 12" id="KW-0863">Zinc-finger</keyword>
<dbReference type="GeneTree" id="ENSGT01150000286934"/>
<comment type="subcellular location">
    <subcellularLocation>
        <location evidence="2">Nucleus</location>
    </subcellularLocation>
</comment>
<evidence type="ECO:0000256" key="6">
    <source>
        <dbReference type="ARBA" id="ARBA00022771"/>
    </source>
</evidence>
<dbReference type="AlphaFoldDB" id="A0A8C4NJQ6"/>
<keyword evidence="10" id="KW-0804">Transcription</keyword>
<evidence type="ECO:0000313" key="16">
    <source>
        <dbReference type="Proteomes" id="UP000694388"/>
    </source>
</evidence>
<reference evidence="15" key="2">
    <citation type="submission" date="2025-09" db="UniProtKB">
        <authorList>
            <consortium name="Ensembl"/>
        </authorList>
    </citation>
    <scope>IDENTIFICATION</scope>
</reference>
<organism evidence="15 16">
    <name type="scientific">Eptatretus burgeri</name>
    <name type="common">Inshore hagfish</name>
    <dbReference type="NCBI Taxonomy" id="7764"/>
    <lineage>
        <taxon>Eukaryota</taxon>
        <taxon>Metazoa</taxon>
        <taxon>Chordata</taxon>
        <taxon>Craniata</taxon>
        <taxon>Vertebrata</taxon>
        <taxon>Cyclostomata</taxon>
        <taxon>Myxini</taxon>
        <taxon>Myxiniformes</taxon>
        <taxon>Myxinidae</taxon>
        <taxon>Eptatretinae</taxon>
        <taxon>Eptatretus</taxon>
    </lineage>
</organism>
<comment type="similarity">
    <text evidence="3">Belongs to the krueppel C2H2-type zinc-finger protein family.</text>
</comment>
<dbReference type="InterPro" id="IPR036236">
    <property type="entry name" value="Znf_C2H2_sf"/>
</dbReference>
<evidence type="ECO:0000256" key="5">
    <source>
        <dbReference type="ARBA" id="ARBA00022737"/>
    </source>
</evidence>
<evidence type="ECO:0000256" key="2">
    <source>
        <dbReference type="ARBA" id="ARBA00004123"/>
    </source>
</evidence>
<evidence type="ECO:0000256" key="1">
    <source>
        <dbReference type="ARBA" id="ARBA00003767"/>
    </source>
</evidence>
<dbReference type="GO" id="GO:0008270">
    <property type="term" value="F:zinc ion binding"/>
    <property type="evidence" value="ECO:0007669"/>
    <property type="project" value="UniProtKB-KW"/>
</dbReference>
<accession>A0A8C4NJQ6</accession>
<evidence type="ECO:0000256" key="9">
    <source>
        <dbReference type="ARBA" id="ARBA00023125"/>
    </source>
</evidence>
<feature type="domain" description="C2H2-type" evidence="14">
    <location>
        <begin position="217"/>
        <end position="244"/>
    </location>
</feature>
<keyword evidence="8" id="KW-0805">Transcription regulation</keyword>
<dbReference type="PANTHER" id="PTHR16515:SF66">
    <property type="entry name" value="C2H2-TYPE DOMAIN-CONTAINING PROTEIN"/>
    <property type="match status" value="1"/>
</dbReference>
<protein>
    <recommendedName>
        <fullName evidence="14">C2H2-type domain-containing protein</fullName>
    </recommendedName>
</protein>
<dbReference type="FunFam" id="3.30.160.60:FF:002090">
    <property type="entry name" value="Zinc finger protein 473"/>
    <property type="match status" value="1"/>
</dbReference>
<sequence>MNYSEGEFECMVFTCTLLFDCIELCCTVRVLYSTPLYCTVLCAMSGDLFGDQRRENPPGSTNGSHGSSSVDRGSRVAPPSEKDSGLDLIVEVKVKSEFIDDYSSPFQGEAYLVNTETFQSNFLQTSQDVLSDECVKQEPCDSSPMEPSKASQLLQEKQRKQVSCFNCSRLFNADVFVQQTTRSISQEPGTFGSMSNNRSCKHCAEALEDIQQSERPHQCYVCDRSFSTSSSFKEHQKIHIGEKPYKCYLCPKAFAHSSHLNNHQRMHTRAKLHKCSMCNKAFNLISELKMHQVIHSNQKPLKCAICNKEFPRSSYLYEHQRMHRGEKLHKCSLCSKAFDRISSLKKHPKNARQC</sequence>
<dbReference type="PROSITE" id="PS00028">
    <property type="entry name" value="ZINC_FINGER_C2H2_1"/>
    <property type="match status" value="4"/>
</dbReference>
<dbReference type="Gene3D" id="3.30.160.60">
    <property type="entry name" value="Classic Zinc Finger"/>
    <property type="match status" value="5"/>
</dbReference>
<feature type="domain" description="C2H2-type" evidence="14">
    <location>
        <begin position="329"/>
        <end position="354"/>
    </location>
</feature>
<evidence type="ECO:0000256" key="3">
    <source>
        <dbReference type="ARBA" id="ARBA00006991"/>
    </source>
</evidence>
<dbReference type="FunFam" id="3.30.160.60:FF:002343">
    <property type="entry name" value="Zinc finger protein 33A"/>
    <property type="match status" value="1"/>
</dbReference>
<evidence type="ECO:0000256" key="12">
    <source>
        <dbReference type="PROSITE-ProRule" id="PRU00042"/>
    </source>
</evidence>
<dbReference type="InterPro" id="IPR050331">
    <property type="entry name" value="Zinc_finger"/>
</dbReference>
<keyword evidence="7" id="KW-0862">Zinc</keyword>
<feature type="domain" description="C2H2-type" evidence="14">
    <location>
        <begin position="245"/>
        <end position="272"/>
    </location>
</feature>
<evidence type="ECO:0000256" key="13">
    <source>
        <dbReference type="SAM" id="MobiDB-lite"/>
    </source>
</evidence>
<evidence type="ECO:0000313" key="15">
    <source>
        <dbReference type="Ensembl" id="ENSEBUP00000007727.1"/>
    </source>
</evidence>
<evidence type="ECO:0000259" key="14">
    <source>
        <dbReference type="PROSITE" id="PS50157"/>
    </source>
</evidence>
<dbReference type="Pfam" id="PF00096">
    <property type="entry name" value="zf-C2H2"/>
    <property type="match status" value="4"/>
</dbReference>
<keyword evidence="16" id="KW-1185">Reference proteome</keyword>
<reference evidence="15" key="1">
    <citation type="submission" date="2025-08" db="UniProtKB">
        <authorList>
            <consortium name="Ensembl"/>
        </authorList>
    </citation>
    <scope>IDENTIFICATION</scope>
</reference>
<evidence type="ECO:0000256" key="11">
    <source>
        <dbReference type="ARBA" id="ARBA00023242"/>
    </source>
</evidence>
<dbReference type="Ensembl" id="ENSEBUT00000008215.1">
    <property type="protein sequence ID" value="ENSEBUP00000007727.1"/>
    <property type="gene ID" value="ENSEBUG00000005041.1"/>
</dbReference>
<dbReference type="GO" id="GO:0005634">
    <property type="term" value="C:nucleus"/>
    <property type="evidence" value="ECO:0007669"/>
    <property type="project" value="UniProtKB-SubCell"/>
</dbReference>
<keyword evidence="5" id="KW-0677">Repeat</keyword>
<evidence type="ECO:0000256" key="8">
    <source>
        <dbReference type="ARBA" id="ARBA00023015"/>
    </source>
</evidence>
<dbReference type="PROSITE" id="PS50157">
    <property type="entry name" value="ZINC_FINGER_C2H2_2"/>
    <property type="match status" value="5"/>
</dbReference>
<keyword evidence="4" id="KW-0479">Metal-binding</keyword>
<dbReference type="GO" id="GO:0010468">
    <property type="term" value="P:regulation of gene expression"/>
    <property type="evidence" value="ECO:0007669"/>
    <property type="project" value="TreeGrafter"/>
</dbReference>
<name>A0A8C4NJQ6_EPTBU</name>
<keyword evidence="11" id="KW-0539">Nucleus</keyword>
<dbReference type="SMART" id="SM00355">
    <property type="entry name" value="ZnF_C2H2"/>
    <property type="match status" value="5"/>
</dbReference>
<evidence type="ECO:0000256" key="7">
    <source>
        <dbReference type="ARBA" id="ARBA00022833"/>
    </source>
</evidence>